<dbReference type="InterPro" id="IPR013525">
    <property type="entry name" value="ABC2_TM"/>
</dbReference>
<protein>
    <recommendedName>
        <fullName evidence="8">Transport permease protein</fullName>
    </recommendedName>
</protein>
<dbReference type="AlphaFoldDB" id="A0A929A025"/>
<evidence type="ECO:0000313" key="11">
    <source>
        <dbReference type="Proteomes" id="UP000615026"/>
    </source>
</evidence>
<dbReference type="GO" id="GO:0140359">
    <property type="term" value="F:ABC-type transporter activity"/>
    <property type="evidence" value="ECO:0007669"/>
    <property type="project" value="InterPro"/>
</dbReference>
<comment type="caution">
    <text evidence="8">Lacks conserved residue(s) required for the propagation of feature annotation.</text>
</comment>
<evidence type="ECO:0000256" key="3">
    <source>
        <dbReference type="ARBA" id="ARBA00022448"/>
    </source>
</evidence>
<evidence type="ECO:0000259" key="9">
    <source>
        <dbReference type="PROSITE" id="PS51012"/>
    </source>
</evidence>
<feature type="transmembrane region" description="Helical" evidence="8">
    <location>
        <begin position="89"/>
        <end position="111"/>
    </location>
</feature>
<organism evidence="10 11">
    <name type="scientific">Leptolyngbya cf. ectocarpi LEGE 11479</name>
    <dbReference type="NCBI Taxonomy" id="1828722"/>
    <lineage>
        <taxon>Bacteria</taxon>
        <taxon>Bacillati</taxon>
        <taxon>Cyanobacteriota</taxon>
        <taxon>Cyanophyceae</taxon>
        <taxon>Leptolyngbyales</taxon>
        <taxon>Leptolyngbyaceae</taxon>
        <taxon>Leptolyngbya group</taxon>
        <taxon>Leptolyngbya</taxon>
    </lineage>
</organism>
<feature type="transmembrane region" description="Helical" evidence="8">
    <location>
        <begin position="197"/>
        <end position="216"/>
    </location>
</feature>
<keyword evidence="3 8" id="KW-0813">Transport</keyword>
<proteinExistence type="inferred from homology"/>
<dbReference type="PANTHER" id="PTHR30413:SF10">
    <property type="entry name" value="CAPSULE POLYSACCHARIDE EXPORT INNER-MEMBRANE PROTEIN CTRC"/>
    <property type="match status" value="1"/>
</dbReference>
<dbReference type="PANTHER" id="PTHR30413">
    <property type="entry name" value="INNER MEMBRANE TRANSPORT PERMEASE"/>
    <property type="match status" value="1"/>
</dbReference>
<keyword evidence="7 8" id="KW-0472">Membrane</keyword>
<dbReference type="PROSITE" id="PS51012">
    <property type="entry name" value="ABC_TM2"/>
    <property type="match status" value="1"/>
</dbReference>
<evidence type="ECO:0000256" key="1">
    <source>
        <dbReference type="ARBA" id="ARBA00004651"/>
    </source>
</evidence>
<keyword evidence="6 8" id="KW-1133">Transmembrane helix</keyword>
<accession>A0A929A025</accession>
<reference evidence="10" key="1">
    <citation type="submission" date="2020-10" db="EMBL/GenBank/DDBJ databases">
        <authorList>
            <person name="Castelo-Branco R."/>
            <person name="Eusebio N."/>
            <person name="Adriana R."/>
            <person name="Vieira A."/>
            <person name="Brugerolle De Fraissinette N."/>
            <person name="Rezende De Castro R."/>
            <person name="Schneider M.P."/>
            <person name="Vasconcelos V."/>
            <person name="Leao P.N."/>
        </authorList>
    </citation>
    <scope>NUCLEOTIDE SEQUENCE</scope>
    <source>
        <strain evidence="10">LEGE 11479</strain>
    </source>
</reference>
<evidence type="ECO:0000256" key="4">
    <source>
        <dbReference type="ARBA" id="ARBA00022475"/>
    </source>
</evidence>
<gene>
    <name evidence="10" type="ORF">IQ260_28990</name>
</gene>
<dbReference type="Pfam" id="PF01061">
    <property type="entry name" value="ABC2_membrane"/>
    <property type="match status" value="1"/>
</dbReference>
<evidence type="ECO:0000256" key="7">
    <source>
        <dbReference type="ARBA" id="ARBA00023136"/>
    </source>
</evidence>
<dbReference type="InterPro" id="IPR047817">
    <property type="entry name" value="ABC2_TM_bact-type"/>
</dbReference>
<sequence>MQMLRSLLWQQIIRLKPVIPLREPQWAKLGLLRTLVQRDMDARYKGSILGNLWPLLNQLAQLLIYTYVFSIVLRVKLSLKGMPADNSFVFGLWLFAGLLPWLAFSGGLMQASGSVVSQPNLVKKVVFPLSLLPLVPVLSTFLESTFGLMALIAFVVFVSNALHPTLLLLPLVWLPQLLITAGLGYLMAGLTVFVRDIPQTLGVILNLWFYATPLIYPPEMIPEPFQQWVLWLNPLAAISEMYRDVILLGEVTHWQEWGASTGLAFAIFGSGFWCYKKLRPAFADVL</sequence>
<feature type="transmembrane region" description="Helical" evidence="8">
    <location>
        <begin position="257"/>
        <end position="275"/>
    </location>
</feature>
<keyword evidence="5 8" id="KW-0812">Transmembrane</keyword>
<feature type="domain" description="ABC transmembrane type-2" evidence="9">
    <location>
        <begin position="49"/>
        <end position="278"/>
    </location>
</feature>
<dbReference type="GO" id="GO:0015920">
    <property type="term" value="P:lipopolysaccharide transport"/>
    <property type="evidence" value="ECO:0007669"/>
    <property type="project" value="TreeGrafter"/>
</dbReference>
<name>A0A929A025_LEPEC</name>
<comment type="similarity">
    <text evidence="2 8">Belongs to the ABC-2 integral membrane protein family.</text>
</comment>
<comment type="caution">
    <text evidence="10">The sequence shown here is derived from an EMBL/GenBank/DDBJ whole genome shotgun (WGS) entry which is preliminary data.</text>
</comment>
<evidence type="ECO:0000256" key="2">
    <source>
        <dbReference type="ARBA" id="ARBA00007783"/>
    </source>
</evidence>
<evidence type="ECO:0000256" key="6">
    <source>
        <dbReference type="ARBA" id="ARBA00022989"/>
    </source>
</evidence>
<evidence type="ECO:0000256" key="8">
    <source>
        <dbReference type="RuleBase" id="RU361157"/>
    </source>
</evidence>
<evidence type="ECO:0000313" key="10">
    <source>
        <dbReference type="EMBL" id="MBE9070682.1"/>
    </source>
</evidence>
<keyword evidence="4 8" id="KW-1003">Cell membrane</keyword>
<dbReference type="Proteomes" id="UP000615026">
    <property type="component" value="Unassembled WGS sequence"/>
</dbReference>
<comment type="subcellular location">
    <subcellularLocation>
        <location evidence="1 8">Cell membrane</location>
        <topology evidence="1 8">Multi-pass membrane protein</topology>
    </subcellularLocation>
</comment>
<feature type="transmembrane region" description="Helical" evidence="8">
    <location>
        <begin position="131"/>
        <end position="158"/>
    </location>
</feature>
<dbReference type="EMBL" id="JADEXP010000498">
    <property type="protein sequence ID" value="MBE9070682.1"/>
    <property type="molecule type" value="Genomic_DNA"/>
</dbReference>
<dbReference type="GO" id="GO:0005886">
    <property type="term" value="C:plasma membrane"/>
    <property type="evidence" value="ECO:0007669"/>
    <property type="project" value="UniProtKB-SubCell"/>
</dbReference>
<feature type="transmembrane region" description="Helical" evidence="8">
    <location>
        <begin position="165"/>
        <end position="185"/>
    </location>
</feature>
<evidence type="ECO:0000256" key="5">
    <source>
        <dbReference type="ARBA" id="ARBA00022692"/>
    </source>
</evidence>
<keyword evidence="11" id="KW-1185">Reference proteome</keyword>